<evidence type="ECO:0008006" key="4">
    <source>
        <dbReference type="Google" id="ProtNLM"/>
    </source>
</evidence>
<dbReference type="SUPFAM" id="SSF56731">
    <property type="entry name" value="DNA primase core"/>
    <property type="match status" value="1"/>
</dbReference>
<organism evidence="2 3">
    <name type="scientific">Bacteroides uniformis</name>
    <dbReference type="NCBI Taxonomy" id="820"/>
    <lineage>
        <taxon>Bacteria</taxon>
        <taxon>Pseudomonadati</taxon>
        <taxon>Bacteroidota</taxon>
        <taxon>Bacteroidia</taxon>
        <taxon>Bacteroidales</taxon>
        <taxon>Bacteroidaceae</taxon>
        <taxon>Bacteroides</taxon>
    </lineage>
</organism>
<dbReference type="Pfam" id="PF13155">
    <property type="entry name" value="Toprim_2"/>
    <property type="match status" value="1"/>
</dbReference>
<dbReference type="AlphaFoldDB" id="A0A174HT65"/>
<feature type="region of interest" description="Disordered" evidence="1">
    <location>
        <begin position="370"/>
        <end position="390"/>
    </location>
</feature>
<dbReference type="RefSeq" id="WP_007850496.1">
    <property type="nucleotide sequence ID" value="NZ_CZAF01000004.1"/>
</dbReference>
<dbReference type="Proteomes" id="UP000095614">
    <property type="component" value="Unassembled WGS sequence"/>
</dbReference>
<accession>A0A174HT65</accession>
<sequence length="390" mass="44219">MANGELTYDDFLQRLDIQDVLVDAGYHLNKRDGLRYPSYIRTDSNGTRIRGDKFIVTGGGKCCFQPPQQKLYNIISFIKSFPEKFAEHRNGVSPDRLVNLVCNRLLNHPIENRPICIIQPKQHSRPFSLQDYDIHHFDVNDRETHKRFYPYFKNRGIDIFTQRAFAGHFFLATKHRTDGLSYANLAFPLVLPKEPDKVVGLEERGRPKMDGSGSYKGKAEGSNSSEGLWIANFSGEPLHQAGGVAWFESGYDAMAFHQLHRDTFRDNPELSKKSVFVSTGGTPTDMQIRGMLSATPNVNHYLCFDNDSAGREFVNKFRLIAKSMHINPEQIREIPLMPCYKDWNDALLGKTSEEYLDSIKDAVIPLSAPLGTKGSTAGEEEVNEQSTIHR</sequence>
<protein>
    <recommendedName>
        <fullName evidence="4">Toprim domain-containing protein</fullName>
    </recommendedName>
</protein>
<dbReference type="Gene3D" id="3.40.1360.10">
    <property type="match status" value="1"/>
</dbReference>
<evidence type="ECO:0000313" key="3">
    <source>
        <dbReference type="Proteomes" id="UP000095614"/>
    </source>
</evidence>
<dbReference type="EMBL" id="CZAF01000004">
    <property type="protein sequence ID" value="CUO76109.1"/>
    <property type="molecule type" value="Genomic_DNA"/>
</dbReference>
<evidence type="ECO:0000313" key="2">
    <source>
        <dbReference type="EMBL" id="CUO76109.1"/>
    </source>
</evidence>
<name>A0A174HT65_BACUN</name>
<dbReference type="OrthoDB" id="1022712at2"/>
<reference evidence="2 3" key="1">
    <citation type="submission" date="2015-09" db="EMBL/GenBank/DDBJ databases">
        <authorList>
            <consortium name="Pathogen Informatics"/>
        </authorList>
    </citation>
    <scope>NUCLEOTIDE SEQUENCE [LARGE SCALE GENOMIC DNA]</scope>
    <source>
        <strain evidence="2 3">2789STDY5834847</strain>
    </source>
</reference>
<gene>
    <name evidence="2" type="ORF">ERS852462_01457</name>
</gene>
<proteinExistence type="predicted"/>
<evidence type="ECO:0000256" key="1">
    <source>
        <dbReference type="SAM" id="MobiDB-lite"/>
    </source>
</evidence>